<reference evidence="2" key="2">
    <citation type="journal article" date="2021" name="PeerJ">
        <title>Extensive microbial diversity within the chicken gut microbiome revealed by metagenomics and culture.</title>
        <authorList>
            <person name="Gilroy R."/>
            <person name="Ravi A."/>
            <person name="Getino M."/>
            <person name="Pursley I."/>
            <person name="Horton D.L."/>
            <person name="Alikhan N.F."/>
            <person name="Baker D."/>
            <person name="Gharbi K."/>
            <person name="Hall N."/>
            <person name="Watson M."/>
            <person name="Adriaenssens E.M."/>
            <person name="Foster-Nyarko E."/>
            <person name="Jarju S."/>
            <person name="Secka A."/>
            <person name="Antonio M."/>
            <person name="Oren A."/>
            <person name="Chaudhuri R.R."/>
            <person name="La Ragione R."/>
            <person name="Hildebrand F."/>
            <person name="Pallen M.J."/>
        </authorList>
    </citation>
    <scope>NUCLEOTIDE SEQUENCE</scope>
    <source>
        <strain evidence="2">13766</strain>
    </source>
</reference>
<sequence length="301" mass="31479">MIASPSPSIEASVSPSPSAETSSAPTDAAEVKTIISFEAVAPEGLSVPQGTLETGLDLPASLNAQFSDGAAGEIPVTWQCAAGYDPNAEAGAQFAFAAVLPQGYAFSEGVSLPEILVTLTPTPVNTMLMAQASDEGWTLSDGKLTVTGEVYSEYFSYWNDVQSIEVTGGFFALSDGMSFSGTITVLESGYFYNYGNVSGTISVESSCYFMNNGTISGGMVSGPVYNHGTIEVVVTVDGKEKFVNYGADILETLGASPTSLWYRVNADGTRAGQGRRYVCKPAKGGIYVASPPAHAEDRDRL</sequence>
<dbReference type="EMBL" id="DVJN01000123">
    <property type="protein sequence ID" value="HIS92608.1"/>
    <property type="molecule type" value="Genomic_DNA"/>
</dbReference>
<gene>
    <name evidence="2" type="ORF">IAA84_06270</name>
</gene>
<evidence type="ECO:0000313" key="3">
    <source>
        <dbReference type="Proteomes" id="UP000824140"/>
    </source>
</evidence>
<reference evidence="2" key="1">
    <citation type="submission" date="2020-10" db="EMBL/GenBank/DDBJ databases">
        <authorList>
            <person name="Gilroy R."/>
        </authorList>
    </citation>
    <scope>NUCLEOTIDE SEQUENCE</scope>
    <source>
        <strain evidence="2">13766</strain>
    </source>
</reference>
<proteinExistence type="predicted"/>
<evidence type="ECO:0000256" key="1">
    <source>
        <dbReference type="SAM" id="MobiDB-lite"/>
    </source>
</evidence>
<dbReference type="AlphaFoldDB" id="A0A9D1K780"/>
<evidence type="ECO:0000313" key="2">
    <source>
        <dbReference type="EMBL" id="HIS92608.1"/>
    </source>
</evidence>
<feature type="region of interest" description="Disordered" evidence="1">
    <location>
        <begin position="1"/>
        <end position="27"/>
    </location>
</feature>
<dbReference type="InterPro" id="IPR011024">
    <property type="entry name" value="G_crystallin-like"/>
</dbReference>
<comment type="caution">
    <text evidence="2">The sequence shown here is derived from an EMBL/GenBank/DDBJ whole genome shotgun (WGS) entry which is preliminary data.</text>
</comment>
<accession>A0A9D1K780</accession>
<organism evidence="2 3">
    <name type="scientific">Candidatus Alectryocaccomicrobium excrementavium</name>
    <dbReference type="NCBI Taxonomy" id="2840668"/>
    <lineage>
        <taxon>Bacteria</taxon>
        <taxon>Bacillati</taxon>
        <taxon>Bacillota</taxon>
        <taxon>Clostridia</taxon>
        <taxon>Candidatus Alectryocaccomicrobium</taxon>
    </lineage>
</organism>
<protein>
    <submittedName>
        <fullName evidence="2">Uncharacterized protein</fullName>
    </submittedName>
</protein>
<dbReference type="Proteomes" id="UP000824140">
    <property type="component" value="Unassembled WGS sequence"/>
</dbReference>
<dbReference type="SUPFAM" id="SSF49695">
    <property type="entry name" value="gamma-Crystallin-like"/>
    <property type="match status" value="1"/>
</dbReference>
<name>A0A9D1K780_9FIRM</name>